<reference evidence="2 3" key="1">
    <citation type="journal article" date="2016" name="Nat. Commun.">
        <title>Thousands of microbial genomes shed light on interconnected biogeochemical processes in an aquifer system.</title>
        <authorList>
            <person name="Anantharaman K."/>
            <person name="Brown C.T."/>
            <person name="Hug L.A."/>
            <person name="Sharon I."/>
            <person name="Castelle C.J."/>
            <person name="Probst A.J."/>
            <person name="Thomas B.C."/>
            <person name="Singh A."/>
            <person name="Wilkins M.J."/>
            <person name="Karaoz U."/>
            <person name="Brodie E.L."/>
            <person name="Williams K.H."/>
            <person name="Hubbard S.S."/>
            <person name="Banfield J.F."/>
        </authorList>
    </citation>
    <scope>NUCLEOTIDE SEQUENCE [LARGE SCALE GENOMIC DNA]</scope>
</reference>
<dbReference type="Pfam" id="PF12281">
    <property type="entry name" value="NTP_transf_8"/>
    <property type="match status" value="1"/>
</dbReference>
<accession>A0A1F7F9R3</accession>
<gene>
    <name evidence="2" type="ORF">A2519_15530</name>
</gene>
<dbReference type="AlphaFoldDB" id="A0A1F7F9R3"/>
<evidence type="ECO:0000313" key="3">
    <source>
        <dbReference type="Proteomes" id="UP000179243"/>
    </source>
</evidence>
<dbReference type="EMBL" id="MFYX01000090">
    <property type="protein sequence ID" value="OGK03419.1"/>
    <property type="molecule type" value="Genomic_DNA"/>
</dbReference>
<name>A0A1F7F9R3_UNCRA</name>
<comment type="caution">
    <text evidence="2">The sequence shown here is derived from an EMBL/GenBank/DDBJ whole genome shotgun (WGS) entry which is preliminary data.</text>
</comment>
<protein>
    <recommendedName>
        <fullName evidence="1">Nucleotidyltransferase-like domain-containing protein</fullName>
    </recommendedName>
</protein>
<sequence>MTRINSETIALYADLHERLEIYDAMRSVATLPGEFTTKKIKGVTYHYFQATLPGGRTQIYLGPDSDGIQDLIQRRKMGASQIEADHALFKRLGAQIIAGTVTPVPSEIARIIGRLADCGVFHAGAILVGSMGFKVLETHLGFKFGNHVTTTQDIDLAGGLRIALAVPGITADIPSAIESLQIGFFPVPGFSRKEPSTSYAIRGKALRIDLLTSQKKGREAPVHIPRFNAAAQPLKFLDYLIEGPIKAAFICGTPFLVTVPQPARFALHKLLVSQERKTTSAPKKQKDIMQAKLLLEVLREDYPGELDAARASLIKRGPGWEKRLLRACKENKIDF</sequence>
<dbReference type="InterPro" id="IPR058575">
    <property type="entry name" value="NTP_transf_8_dom"/>
</dbReference>
<feature type="domain" description="Nucleotidyltransferase-like" evidence="1">
    <location>
        <begin position="107"/>
        <end position="312"/>
    </location>
</feature>
<organism evidence="2 3">
    <name type="scientific">Candidatus Raymondbacteria bacterium RIFOXYD12_FULL_49_13</name>
    <dbReference type="NCBI Taxonomy" id="1817890"/>
    <lineage>
        <taxon>Bacteria</taxon>
        <taxon>Raymondiibacteriota</taxon>
    </lineage>
</organism>
<evidence type="ECO:0000259" key="1">
    <source>
        <dbReference type="Pfam" id="PF12281"/>
    </source>
</evidence>
<evidence type="ECO:0000313" key="2">
    <source>
        <dbReference type="EMBL" id="OGK03419.1"/>
    </source>
</evidence>
<dbReference type="Proteomes" id="UP000179243">
    <property type="component" value="Unassembled WGS sequence"/>
</dbReference>
<proteinExistence type="predicted"/>